<dbReference type="PATRIC" id="fig|261654.4.peg.6200"/>
<evidence type="ECO:0000313" key="2">
    <source>
        <dbReference type="EMBL" id="SBT53444.1"/>
    </source>
</evidence>
<sequence length="179" mass="18220">MLSAAAAVVIALGLAGCGKDSADQDGATWADGRPKAPASRAAAAAQAAPEAPAGQQGKTEQRPPANKANPPWVRPSRPTGTPSARKVVDAFKAAGLKVTNVRDRSADCGPDGLGVGCAELITTTAVSVYVFADPAGAGDQADQWSTEAYRNGAVVLNFVGTGTSVAERKRYDEVLDKLS</sequence>
<protein>
    <submittedName>
        <fullName evidence="2">Uncharacterized protein</fullName>
    </submittedName>
</protein>
<dbReference type="EMBL" id="LT594323">
    <property type="protein sequence ID" value="SBT53444.1"/>
    <property type="molecule type" value="Genomic_DNA"/>
</dbReference>
<evidence type="ECO:0000256" key="1">
    <source>
        <dbReference type="SAM" id="MobiDB-lite"/>
    </source>
</evidence>
<feature type="region of interest" description="Disordered" evidence="1">
    <location>
        <begin position="19"/>
        <end position="83"/>
    </location>
</feature>
<name>A0A1A9ABG0_9ACTN</name>
<accession>A0A1A9ABG0</accession>
<keyword evidence="3" id="KW-1185">Reference proteome</keyword>
<organism evidence="2 3">
    <name type="scientific">Micromonospora auratinigra</name>
    <dbReference type="NCBI Taxonomy" id="261654"/>
    <lineage>
        <taxon>Bacteria</taxon>
        <taxon>Bacillati</taxon>
        <taxon>Actinomycetota</taxon>
        <taxon>Actinomycetes</taxon>
        <taxon>Micromonosporales</taxon>
        <taxon>Micromonosporaceae</taxon>
        <taxon>Micromonospora</taxon>
    </lineage>
</organism>
<feature type="compositionally biased region" description="Low complexity" evidence="1">
    <location>
        <begin position="35"/>
        <end position="53"/>
    </location>
</feature>
<dbReference type="AlphaFoldDB" id="A0A1A9ABG0"/>
<dbReference type="Proteomes" id="UP000199385">
    <property type="component" value="Chromosome I"/>
</dbReference>
<proteinExistence type="predicted"/>
<gene>
    <name evidence="2" type="ORF">GA0070611_6126</name>
</gene>
<evidence type="ECO:0000313" key="3">
    <source>
        <dbReference type="Proteomes" id="UP000199385"/>
    </source>
</evidence>
<reference evidence="3" key="1">
    <citation type="submission" date="2016-06" db="EMBL/GenBank/DDBJ databases">
        <authorList>
            <person name="Varghese N."/>
            <person name="Submissions Spin"/>
        </authorList>
    </citation>
    <scope>NUCLEOTIDE SEQUENCE [LARGE SCALE GENOMIC DNA]</scope>
    <source>
        <strain evidence="3">DSM 44815</strain>
    </source>
</reference>